<dbReference type="CDD" id="cd00454">
    <property type="entry name" value="TrHb1_N"/>
    <property type="match status" value="1"/>
</dbReference>
<dbReference type="SUPFAM" id="SSF46458">
    <property type="entry name" value="Globin-like"/>
    <property type="match status" value="1"/>
</dbReference>
<sequence>MNLSVVALNFRPSRSTLASGLRRGLPVRVLSWLLCAGLLALMAWPSARAQEVKLPDLTDTYVPARPANDSLYRALGGEQGLNTLVDRFMKGLLADQRMNPFFAKIDHAETRKQLALQFCQVSGGPCERKANNRKIHSSMDISRTDFNVLVQVLQQAMDDQAIPFAVQNRLLAQLAPMHRDIINVE</sequence>
<reference evidence="5 6" key="1">
    <citation type="submission" date="2024-04" db="EMBL/GenBank/DDBJ databases">
        <title>Novel species of the genus Ideonella isolated from streams.</title>
        <authorList>
            <person name="Lu H."/>
        </authorList>
    </citation>
    <scope>NUCLEOTIDE SEQUENCE [LARGE SCALE GENOMIC DNA]</scope>
    <source>
        <strain evidence="5 6">LYT19W</strain>
    </source>
</reference>
<keyword evidence="4" id="KW-0408">Iron</keyword>
<evidence type="ECO:0000313" key="6">
    <source>
        <dbReference type="Proteomes" id="UP001379945"/>
    </source>
</evidence>
<comment type="caution">
    <text evidence="5">The sequence shown here is derived from an EMBL/GenBank/DDBJ whole genome shotgun (WGS) entry which is preliminary data.</text>
</comment>
<dbReference type="EMBL" id="JBBUTI010000002">
    <property type="protein sequence ID" value="MEK8045347.1"/>
    <property type="molecule type" value="Genomic_DNA"/>
</dbReference>
<organism evidence="5 6">
    <name type="scientific">Ideonella margarita</name>
    <dbReference type="NCBI Taxonomy" id="2984191"/>
    <lineage>
        <taxon>Bacteria</taxon>
        <taxon>Pseudomonadati</taxon>
        <taxon>Pseudomonadota</taxon>
        <taxon>Betaproteobacteria</taxon>
        <taxon>Burkholderiales</taxon>
        <taxon>Sphaerotilaceae</taxon>
        <taxon>Ideonella</taxon>
    </lineage>
</organism>
<evidence type="ECO:0000256" key="1">
    <source>
        <dbReference type="ARBA" id="ARBA00022448"/>
    </source>
</evidence>
<keyword evidence="1" id="KW-0813">Transport</keyword>
<dbReference type="Proteomes" id="UP001379945">
    <property type="component" value="Unassembled WGS sequence"/>
</dbReference>
<dbReference type="InterPro" id="IPR012292">
    <property type="entry name" value="Globin/Proto"/>
</dbReference>
<evidence type="ECO:0000256" key="3">
    <source>
        <dbReference type="ARBA" id="ARBA00022723"/>
    </source>
</evidence>
<protein>
    <submittedName>
        <fullName evidence="5">Group 1 truncated hemoglobin</fullName>
    </submittedName>
</protein>
<dbReference type="RefSeq" id="WP_341397513.1">
    <property type="nucleotide sequence ID" value="NZ_JBBUTI010000002.1"/>
</dbReference>
<evidence type="ECO:0000313" key="5">
    <source>
        <dbReference type="EMBL" id="MEK8045347.1"/>
    </source>
</evidence>
<dbReference type="InterPro" id="IPR009050">
    <property type="entry name" value="Globin-like_sf"/>
</dbReference>
<dbReference type="Pfam" id="PF01152">
    <property type="entry name" value="Bac_globin"/>
    <property type="match status" value="1"/>
</dbReference>
<keyword evidence="3" id="KW-0479">Metal-binding</keyword>
<gene>
    <name evidence="5" type="ORF">AACH00_03185</name>
</gene>
<name>A0ABU9C400_9BURK</name>
<evidence type="ECO:0000256" key="2">
    <source>
        <dbReference type="ARBA" id="ARBA00022617"/>
    </source>
</evidence>
<evidence type="ECO:0000256" key="4">
    <source>
        <dbReference type="ARBA" id="ARBA00023004"/>
    </source>
</evidence>
<accession>A0ABU9C400</accession>
<keyword evidence="2" id="KW-0349">Heme</keyword>
<proteinExistence type="predicted"/>
<keyword evidence="6" id="KW-1185">Reference proteome</keyword>
<dbReference type="InterPro" id="IPR001486">
    <property type="entry name" value="Hemoglobin_trunc"/>
</dbReference>
<dbReference type="Gene3D" id="1.10.490.10">
    <property type="entry name" value="Globins"/>
    <property type="match status" value="1"/>
</dbReference>